<dbReference type="RefSeq" id="WP_338437936.1">
    <property type="nucleotide sequence ID" value="NZ_JAUYVH010000014.1"/>
</dbReference>
<name>A0ABU1BSF4_9BURK</name>
<dbReference type="PANTHER" id="PTHR20883">
    <property type="entry name" value="PHYTANOYL-COA DIOXYGENASE DOMAIN CONTAINING 1"/>
    <property type="match status" value="1"/>
</dbReference>
<dbReference type="Proteomes" id="UP001225596">
    <property type="component" value="Unassembled WGS sequence"/>
</dbReference>
<sequence length="258" mass="28281">MNAVATALSERQIEQFRQDGYLIIRAMVPMQQCRHMAAVAIAHLRQAVPPLEYEAQVGYPGAPASLDAPGGRTIRRLRSAYQRDASFAQWASDPDLVAKLAVLLGENVCLTQAHHNCIMTKHPDFGTATGWHRDIRYWSFARPDLISVWLALDHEHAGNGALRFIPGSHQLQIAPDRLDELDFLKPGHPENQALFAQGVTPELQQGDVVFFHSGVFHAAGRNAAASTKLSAVFAYHGCSNTPCPGTRTAAYESVHLGK</sequence>
<evidence type="ECO:0000256" key="1">
    <source>
        <dbReference type="ARBA" id="ARBA00001954"/>
    </source>
</evidence>
<keyword evidence="3" id="KW-1185">Reference proteome</keyword>
<proteinExistence type="predicted"/>
<dbReference type="GO" id="GO:0051213">
    <property type="term" value="F:dioxygenase activity"/>
    <property type="evidence" value="ECO:0007669"/>
    <property type="project" value="UniProtKB-KW"/>
</dbReference>
<organism evidence="2 3">
    <name type="scientific">Keguizhuia sedimenti</name>
    <dbReference type="NCBI Taxonomy" id="3064264"/>
    <lineage>
        <taxon>Bacteria</taxon>
        <taxon>Pseudomonadati</taxon>
        <taxon>Pseudomonadota</taxon>
        <taxon>Betaproteobacteria</taxon>
        <taxon>Burkholderiales</taxon>
        <taxon>Oxalobacteraceae</taxon>
        <taxon>Keguizhuia</taxon>
    </lineage>
</organism>
<dbReference type="Pfam" id="PF05721">
    <property type="entry name" value="PhyH"/>
    <property type="match status" value="1"/>
</dbReference>
<dbReference type="EMBL" id="JAUYVH010000014">
    <property type="protein sequence ID" value="MDQ9171956.1"/>
    <property type="molecule type" value="Genomic_DNA"/>
</dbReference>
<evidence type="ECO:0000313" key="3">
    <source>
        <dbReference type="Proteomes" id="UP001225596"/>
    </source>
</evidence>
<gene>
    <name evidence="2" type="ORF">Q8A64_16195</name>
</gene>
<protein>
    <submittedName>
        <fullName evidence="2">Phytanoyl-CoA dioxygenase family protein</fullName>
    </submittedName>
</protein>
<accession>A0ABU1BSF4</accession>
<dbReference type="Gene3D" id="2.60.120.620">
    <property type="entry name" value="q2cbj1_9rhob like domain"/>
    <property type="match status" value="1"/>
</dbReference>
<dbReference type="SUPFAM" id="SSF51197">
    <property type="entry name" value="Clavaminate synthase-like"/>
    <property type="match status" value="1"/>
</dbReference>
<dbReference type="InterPro" id="IPR008775">
    <property type="entry name" value="Phytyl_CoA_dOase-like"/>
</dbReference>
<keyword evidence="2" id="KW-0560">Oxidoreductase</keyword>
<evidence type="ECO:0000313" key="2">
    <source>
        <dbReference type="EMBL" id="MDQ9171956.1"/>
    </source>
</evidence>
<dbReference type="PANTHER" id="PTHR20883:SF48">
    <property type="entry name" value="ECTOINE DIOXYGENASE"/>
    <property type="match status" value="1"/>
</dbReference>
<comment type="cofactor">
    <cofactor evidence="1">
        <name>Fe(2+)</name>
        <dbReference type="ChEBI" id="CHEBI:29033"/>
    </cofactor>
</comment>
<keyword evidence="2" id="KW-0223">Dioxygenase</keyword>
<comment type="caution">
    <text evidence="2">The sequence shown here is derived from an EMBL/GenBank/DDBJ whole genome shotgun (WGS) entry which is preliminary data.</text>
</comment>
<reference evidence="2 3" key="1">
    <citation type="submission" date="2023-08" db="EMBL/GenBank/DDBJ databases">
        <title>Oxalobacteraceae gen .nov., isolated from river sludge outside the plant.</title>
        <authorList>
            <person name="Zhao S.Y."/>
        </authorList>
    </citation>
    <scope>NUCLEOTIDE SEQUENCE [LARGE SCALE GENOMIC DNA]</scope>
    <source>
        <strain evidence="2 3">R-40</strain>
    </source>
</reference>